<protein>
    <submittedName>
        <fullName evidence="1">Uncharacterized protein</fullName>
    </submittedName>
</protein>
<dbReference type="PROSITE" id="PS51257">
    <property type="entry name" value="PROKAR_LIPOPROTEIN"/>
    <property type="match status" value="1"/>
</dbReference>
<feature type="non-terminal residue" evidence="1">
    <location>
        <position position="74"/>
    </location>
</feature>
<dbReference type="EMBL" id="BARS01012725">
    <property type="protein sequence ID" value="GAF89526.1"/>
    <property type="molecule type" value="Genomic_DNA"/>
</dbReference>
<evidence type="ECO:0000313" key="1">
    <source>
        <dbReference type="EMBL" id="GAF89526.1"/>
    </source>
</evidence>
<comment type="caution">
    <text evidence="1">The sequence shown here is derived from an EMBL/GenBank/DDBJ whole genome shotgun (WGS) entry which is preliminary data.</text>
</comment>
<proteinExistence type="predicted"/>
<name>X0TQN8_9ZZZZ</name>
<sequence length="74" mass="8249">MKNLKLGMFIFLVLALILAPILSACAPEEEAPPEEEEAPPPVEPIELEFAAFFVEGTSIAQAYEWWASEIENRT</sequence>
<gene>
    <name evidence="1" type="ORF">S01H1_22518</name>
</gene>
<accession>X0TQN8</accession>
<reference evidence="1" key="1">
    <citation type="journal article" date="2014" name="Front. Microbiol.">
        <title>High frequency of phylogenetically diverse reductive dehalogenase-homologous genes in deep subseafloor sedimentary metagenomes.</title>
        <authorList>
            <person name="Kawai M."/>
            <person name="Futagami T."/>
            <person name="Toyoda A."/>
            <person name="Takaki Y."/>
            <person name="Nishi S."/>
            <person name="Hori S."/>
            <person name="Arai W."/>
            <person name="Tsubouchi T."/>
            <person name="Morono Y."/>
            <person name="Uchiyama I."/>
            <person name="Ito T."/>
            <person name="Fujiyama A."/>
            <person name="Inagaki F."/>
            <person name="Takami H."/>
        </authorList>
    </citation>
    <scope>NUCLEOTIDE SEQUENCE</scope>
    <source>
        <strain evidence="1">Expedition CK06-06</strain>
    </source>
</reference>
<organism evidence="1">
    <name type="scientific">marine sediment metagenome</name>
    <dbReference type="NCBI Taxonomy" id="412755"/>
    <lineage>
        <taxon>unclassified sequences</taxon>
        <taxon>metagenomes</taxon>
        <taxon>ecological metagenomes</taxon>
    </lineage>
</organism>
<dbReference type="AlphaFoldDB" id="X0TQN8"/>